<evidence type="ECO:0000313" key="2">
    <source>
        <dbReference type="EMBL" id="MFC5215114.1"/>
    </source>
</evidence>
<evidence type="ECO:0000256" key="1">
    <source>
        <dbReference type="SAM" id="Phobius"/>
    </source>
</evidence>
<accession>A0ABW0CHN9</accession>
<dbReference type="RefSeq" id="WP_380852709.1">
    <property type="nucleotide sequence ID" value="NZ_JBHSKM010000008.1"/>
</dbReference>
<proteinExistence type="predicted"/>
<name>A0ABW0CHN9_STRCD</name>
<gene>
    <name evidence="2" type="ORF">ACFPQ9_14845</name>
</gene>
<sequence>MTVDIDKFRRDAHQIEKWSIGWMLLSLAMWGWFGYRWLMDDDREYGRFGSYAEDSHALVGILALAVIPTIVGAMTIVYSQVLFRLARQNKPEVESGDSRTGTS</sequence>
<feature type="transmembrane region" description="Helical" evidence="1">
    <location>
        <begin position="58"/>
        <end position="78"/>
    </location>
</feature>
<keyword evidence="1" id="KW-1133">Transmembrane helix</keyword>
<protein>
    <recommendedName>
        <fullName evidence="4">Integral membrane protein</fullName>
    </recommendedName>
</protein>
<organism evidence="2 3">
    <name type="scientific">Streptomyces coerulescens</name>
    <dbReference type="NCBI Taxonomy" id="29304"/>
    <lineage>
        <taxon>Bacteria</taxon>
        <taxon>Bacillati</taxon>
        <taxon>Actinomycetota</taxon>
        <taxon>Actinomycetes</taxon>
        <taxon>Kitasatosporales</taxon>
        <taxon>Streptomycetaceae</taxon>
        <taxon>Streptomyces</taxon>
    </lineage>
</organism>
<evidence type="ECO:0008006" key="4">
    <source>
        <dbReference type="Google" id="ProtNLM"/>
    </source>
</evidence>
<dbReference type="EMBL" id="JBHSKM010000008">
    <property type="protein sequence ID" value="MFC5215114.1"/>
    <property type="molecule type" value="Genomic_DNA"/>
</dbReference>
<comment type="caution">
    <text evidence="2">The sequence shown here is derived from an EMBL/GenBank/DDBJ whole genome shotgun (WGS) entry which is preliminary data.</text>
</comment>
<dbReference type="Proteomes" id="UP001596263">
    <property type="component" value="Unassembled WGS sequence"/>
</dbReference>
<reference evidence="3" key="1">
    <citation type="journal article" date="2019" name="Int. J. Syst. Evol. Microbiol.">
        <title>The Global Catalogue of Microorganisms (GCM) 10K type strain sequencing project: providing services to taxonomists for standard genome sequencing and annotation.</title>
        <authorList>
            <consortium name="The Broad Institute Genomics Platform"/>
            <consortium name="The Broad Institute Genome Sequencing Center for Infectious Disease"/>
            <person name="Wu L."/>
            <person name="Ma J."/>
        </authorList>
    </citation>
    <scope>NUCLEOTIDE SEQUENCE [LARGE SCALE GENOMIC DNA]</scope>
    <source>
        <strain evidence="3">KCTC 42586</strain>
    </source>
</reference>
<feature type="transmembrane region" description="Helical" evidence="1">
    <location>
        <begin position="20"/>
        <end position="38"/>
    </location>
</feature>
<evidence type="ECO:0000313" key="3">
    <source>
        <dbReference type="Proteomes" id="UP001596263"/>
    </source>
</evidence>
<keyword evidence="1" id="KW-0812">Transmembrane</keyword>
<keyword evidence="1" id="KW-0472">Membrane</keyword>
<keyword evidence="3" id="KW-1185">Reference proteome</keyword>